<keyword evidence="10" id="KW-1185">Reference proteome</keyword>
<dbReference type="SUPFAM" id="SSF158472">
    <property type="entry name" value="HAMP domain-like"/>
    <property type="match status" value="1"/>
</dbReference>
<evidence type="ECO:0000256" key="1">
    <source>
        <dbReference type="ARBA" id="ARBA00004236"/>
    </source>
</evidence>
<dbReference type="GO" id="GO:0007165">
    <property type="term" value="P:signal transduction"/>
    <property type="evidence" value="ECO:0007669"/>
    <property type="project" value="InterPro"/>
</dbReference>
<feature type="domain" description="HAMP" evidence="6">
    <location>
        <begin position="105"/>
        <end position="158"/>
    </location>
</feature>
<comment type="subcellular location">
    <subcellularLocation>
        <location evidence="1">Cell membrane</location>
    </subcellularLocation>
</comment>
<evidence type="ECO:0000256" key="4">
    <source>
        <dbReference type="SAM" id="Coils"/>
    </source>
</evidence>
<dbReference type="OrthoDB" id="2010115at2"/>
<keyword evidence="5" id="KW-1133">Transmembrane helix</keyword>
<dbReference type="GO" id="GO:0005886">
    <property type="term" value="C:plasma membrane"/>
    <property type="evidence" value="ECO:0007669"/>
    <property type="project" value="UniProtKB-SubCell"/>
</dbReference>
<dbReference type="CDD" id="cd06225">
    <property type="entry name" value="HAMP"/>
    <property type="match status" value="1"/>
</dbReference>
<dbReference type="Proteomes" id="UP000199139">
    <property type="component" value="Unassembled WGS sequence"/>
</dbReference>
<evidence type="ECO:0000313" key="9">
    <source>
        <dbReference type="Proteomes" id="UP000199139"/>
    </source>
</evidence>
<keyword evidence="2" id="KW-1003">Cell membrane</keyword>
<dbReference type="PANTHER" id="PTHR32089:SF112">
    <property type="entry name" value="LYSOZYME-LIKE PROTEIN-RELATED"/>
    <property type="match status" value="1"/>
</dbReference>
<dbReference type="Proteomes" id="UP000321773">
    <property type="component" value="Unassembled WGS sequence"/>
</dbReference>
<dbReference type="Pfam" id="PF00672">
    <property type="entry name" value="HAMP"/>
    <property type="match status" value="1"/>
</dbReference>
<protein>
    <submittedName>
        <fullName evidence="8">HAMP domain-containing protein</fullName>
    </submittedName>
</protein>
<accession>A0A1I6V0U2</accession>
<dbReference type="RefSeq" id="WP_062323562.1">
    <property type="nucleotide sequence ID" value="NZ_BJWJ01000048.1"/>
</dbReference>
<dbReference type="PANTHER" id="PTHR32089">
    <property type="entry name" value="METHYL-ACCEPTING CHEMOTAXIS PROTEIN MCPB"/>
    <property type="match status" value="1"/>
</dbReference>
<keyword evidence="4" id="KW-0175">Coiled coil</keyword>
<organism evidence="8 9">
    <name type="scientific">Halolactibacillus miurensis</name>
    <dbReference type="NCBI Taxonomy" id="306541"/>
    <lineage>
        <taxon>Bacteria</taxon>
        <taxon>Bacillati</taxon>
        <taxon>Bacillota</taxon>
        <taxon>Bacilli</taxon>
        <taxon>Bacillales</taxon>
        <taxon>Bacillaceae</taxon>
        <taxon>Halolactibacillus</taxon>
    </lineage>
</organism>
<evidence type="ECO:0000256" key="3">
    <source>
        <dbReference type="ARBA" id="ARBA00023136"/>
    </source>
</evidence>
<gene>
    <name evidence="7" type="ORF">HMI01_27270</name>
    <name evidence="8" type="ORF">SAMN05421668_13914</name>
</gene>
<dbReference type="EMBL" id="FPAI01000039">
    <property type="protein sequence ID" value="SFT07292.1"/>
    <property type="molecule type" value="Genomic_DNA"/>
</dbReference>
<evidence type="ECO:0000256" key="2">
    <source>
        <dbReference type="ARBA" id="ARBA00022475"/>
    </source>
</evidence>
<evidence type="ECO:0000313" key="7">
    <source>
        <dbReference type="EMBL" id="GEM05739.1"/>
    </source>
</evidence>
<keyword evidence="3 5" id="KW-0472">Membrane</keyword>
<dbReference type="STRING" id="306541.SAMN05421668_13914"/>
<dbReference type="Gene3D" id="6.10.340.10">
    <property type="match status" value="1"/>
</dbReference>
<dbReference type="AlphaFoldDB" id="A0A1I6V0U2"/>
<sequence length="184" mass="20744">MGVVQYRLDNGALTPFKTSQDATLTPSDAVLTAITNQDDGVFEQTINDEPYLIAKRYLPEIEADYLLLVPEASYLAPILTMRTTTVMISIVGMVLGIIFTVFFVQNITKPLKQLKAGMERIHTGDFSPLILKKIHTLEIKSLTESYNFMVDELDTIISQLKQSINDLTNSGHHLERESDHMIER</sequence>
<name>A0A1I6V0U2_9BACI</name>
<evidence type="ECO:0000259" key="6">
    <source>
        <dbReference type="PROSITE" id="PS50885"/>
    </source>
</evidence>
<evidence type="ECO:0000313" key="8">
    <source>
        <dbReference type="EMBL" id="SFT07292.1"/>
    </source>
</evidence>
<keyword evidence="5" id="KW-0812">Transmembrane</keyword>
<evidence type="ECO:0000313" key="10">
    <source>
        <dbReference type="Proteomes" id="UP000321773"/>
    </source>
</evidence>
<proteinExistence type="predicted"/>
<reference evidence="8 9" key="1">
    <citation type="submission" date="2016-10" db="EMBL/GenBank/DDBJ databases">
        <authorList>
            <person name="de Groot N.N."/>
        </authorList>
    </citation>
    <scope>NUCLEOTIDE SEQUENCE [LARGE SCALE GENOMIC DNA]</scope>
    <source>
        <strain evidence="8 9">DSM 17074</strain>
    </source>
</reference>
<dbReference type="InterPro" id="IPR003660">
    <property type="entry name" value="HAMP_dom"/>
</dbReference>
<dbReference type="PROSITE" id="PS50885">
    <property type="entry name" value="HAMP"/>
    <property type="match status" value="1"/>
</dbReference>
<dbReference type="SMART" id="SM00304">
    <property type="entry name" value="HAMP"/>
    <property type="match status" value="1"/>
</dbReference>
<reference evidence="7 10" key="2">
    <citation type="submission" date="2019-07" db="EMBL/GenBank/DDBJ databases">
        <title>Whole genome shotgun sequence of Halolactibacillus miurensis NBRC 100873.</title>
        <authorList>
            <person name="Hosoyama A."/>
            <person name="Uohara A."/>
            <person name="Ohji S."/>
            <person name="Ichikawa N."/>
        </authorList>
    </citation>
    <scope>NUCLEOTIDE SEQUENCE [LARGE SCALE GENOMIC DNA]</scope>
    <source>
        <strain evidence="7 10">NBRC 100873</strain>
    </source>
</reference>
<feature type="transmembrane region" description="Helical" evidence="5">
    <location>
        <begin position="84"/>
        <end position="104"/>
    </location>
</feature>
<evidence type="ECO:0000256" key="5">
    <source>
        <dbReference type="SAM" id="Phobius"/>
    </source>
</evidence>
<dbReference type="EMBL" id="BJWJ01000048">
    <property type="protein sequence ID" value="GEM05739.1"/>
    <property type="molecule type" value="Genomic_DNA"/>
</dbReference>
<feature type="coiled-coil region" evidence="4">
    <location>
        <begin position="150"/>
        <end position="177"/>
    </location>
</feature>